<dbReference type="EMBL" id="QKKF02018119">
    <property type="protein sequence ID" value="RZF40602.1"/>
    <property type="molecule type" value="Genomic_DNA"/>
</dbReference>
<dbReference type="AlphaFoldDB" id="A0A482X4J5"/>
<evidence type="ECO:0000313" key="2">
    <source>
        <dbReference type="Proteomes" id="UP000291343"/>
    </source>
</evidence>
<keyword evidence="2" id="KW-1185">Reference proteome</keyword>
<comment type="caution">
    <text evidence="1">The sequence shown here is derived from an EMBL/GenBank/DDBJ whole genome shotgun (WGS) entry which is preliminary data.</text>
</comment>
<organism evidence="1 2">
    <name type="scientific">Laodelphax striatellus</name>
    <name type="common">Small brown planthopper</name>
    <name type="synonym">Delphax striatella</name>
    <dbReference type="NCBI Taxonomy" id="195883"/>
    <lineage>
        <taxon>Eukaryota</taxon>
        <taxon>Metazoa</taxon>
        <taxon>Ecdysozoa</taxon>
        <taxon>Arthropoda</taxon>
        <taxon>Hexapoda</taxon>
        <taxon>Insecta</taxon>
        <taxon>Pterygota</taxon>
        <taxon>Neoptera</taxon>
        <taxon>Paraneoptera</taxon>
        <taxon>Hemiptera</taxon>
        <taxon>Auchenorrhyncha</taxon>
        <taxon>Fulgoroidea</taxon>
        <taxon>Delphacidae</taxon>
        <taxon>Criomorphinae</taxon>
        <taxon>Laodelphax</taxon>
    </lineage>
</organism>
<dbReference type="InParanoid" id="A0A482X4J5"/>
<protein>
    <submittedName>
        <fullName evidence="1">Uncharacterized protein</fullName>
    </submittedName>
</protein>
<gene>
    <name evidence="1" type="ORF">LSTR_LSTR007485</name>
</gene>
<accession>A0A482X4J5</accession>
<reference evidence="1 2" key="1">
    <citation type="journal article" date="2017" name="Gigascience">
        <title>Genome sequence of the small brown planthopper, Laodelphax striatellus.</title>
        <authorList>
            <person name="Zhu J."/>
            <person name="Jiang F."/>
            <person name="Wang X."/>
            <person name="Yang P."/>
            <person name="Bao Y."/>
            <person name="Zhao W."/>
            <person name="Wang W."/>
            <person name="Lu H."/>
            <person name="Wang Q."/>
            <person name="Cui N."/>
            <person name="Li J."/>
            <person name="Chen X."/>
            <person name="Luo L."/>
            <person name="Yu J."/>
            <person name="Kang L."/>
            <person name="Cui F."/>
        </authorList>
    </citation>
    <scope>NUCLEOTIDE SEQUENCE [LARGE SCALE GENOMIC DNA]</scope>
    <source>
        <strain evidence="1">Lst14</strain>
    </source>
</reference>
<dbReference type="Proteomes" id="UP000291343">
    <property type="component" value="Unassembled WGS sequence"/>
</dbReference>
<proteinExistence type="predicted"/>
<evidence type="ECO:0000313" key="1">
    <source>
        <dbReference type="EMBL" id="RZF40602.1"/>
    </source>
</evidence>
<sequence length="112" mass="12375">MLPPGRAVPLPPLLKEEPSVIVPTTMTATETARLERDQQQVASVRYMYASISNQSGVSTEAQCAIIVGIINQSPNRNSTICLVHREAFNFSWWSRDRLKLVCSEAGREQACG</sequence>
<name>A0A482X4J5_LAOST</name>